<dbReference type="InterPro" id="IPR000792">
    <property type="entry name" value="Tscrpt_reg_LuxR_C"/>
</dbReference>
<evidence type="ECO:0000313" key="2">
    <source>
        <dbReference type="EMBL" id="MBB4038504.1"/>
    </source>
</evidence>
<dbReference type="SMART" id="SM00421">
    <property type="entry name" value="HTH_LUXR"/>
    <property type="match status" value="1"/>
</dbReference>
<accession>A0A7W6ICS4</accession>
<evidence type="ECO:0000259" key="1">
    <source>
        <dbReference type="PROSITE" id="PS50043"/>
    </source>
</evidence>
<dbReference type="PANTHER" id="PTHR45566">
    <property type="entry name" value="HTH-TYPE TRANSCRIPTIONAL REGULATOR YHJB-RELATED"/>
    <property type="match status" value="1"/>
</dbReference>
<dbReference type="SUPFAM" id="SSF46894">
    <property type="entry name" value="C-terminal effector domain of the bipartite response regulators"/>
    <property type="match status" value="1"/>
</dbReference>
<dbReference type="EMBL" id="JACIDC010000001">
    <property type="protein sequence ID" value="MBB4038504.1"/>
    <property type="molecule type" value="Genomic_DNA"/>
</dbReference>
<dbReference type="GO" id="GO:0006355">
    <property type="term" value="P:regulation of DNA-templated transcription"/>
    <property type="evidence" value="ECO:0007669"/>
    <property type="project" value="InterPro"/>
</dbReference>
<dbReference type="CDD" id="cd06170">
    <property type="entry name" value="LuxR_C_like"/>
    <property type="match status" value="1"/>
</dbReference>
<feature type="domain" description="HTH luxR-type" evidence="1">
    <location>
        <begin position="176"/>
        <end position="241"/>
    </location>
</feature>
<name>A0A7W6ICS4_9HYPH</name>
<dbReference type="PANTHER" id="PTHR45566:SF2">
    <property type="entry name" value="NARL SUBFAMILY"/>
    <property type="match status" value="1"/>
</dbReference>
<proteinExistence type="predicted"/>
<comment type="caution">
    <text evidence="2">The sequence shown here is derived from an EMBL/GenBank/DDBJ whole genome shotgun (WGS) entry which is preliminary data.</text>
</comment>
<dbReference type="PROSITE" id="PS50043">
    <property type="entry name" value="HTH_LUXR_2"/>
    <property type="match status" value="1"/>
</dbReference>
<dbReference type="PROSITE" id="PS00622">
    <property type="entry name" value="HTH_LUXR_1"/>
    <property type="match status" value="1"/>
</dbReference>
<gene>
    <name evidence="2" type="ORF">GGR34_000133</name>
</gene>
<evidence type="ECO:0000313" key="3">
    <source>
        <dbReference type="Proteomes" id="UP000519439"/>
    </source>
</evidence>
<keyword evidence="3" id="KW-1185">Reference proteome</keyword>
<dbReference type="PRINTS" id="PR00038">
    <property type="entry name" value="HTHLUXR"/>
</dbReference>
<sequence length="256" mass="28139">MGHDIVHEEQILPIAQVSFPTVPTRLICQNMLLRTGVGHILSGTRFVLAEEAGEDADTLSCLSDWEQGLFLICESHFREDCGDIVTDLKTRFPAARVVLLGEEPEPRKIMQLLQAGLDGFCPRSMSHQALIKVLELVMHGETFVPACAGLALIEQSLKGPSMRFGSSVALMAAENSAALLDKLSEREAQILNCLTRGASNKLIARELGVAEATVKVHIKAILRKVKACNRTQAAMWAVDHFDSLQERTCINPTIRR</sequence>
<dbReference type="InterPro" id="IPR016032">
    <property type="entry name" value="Sig_transdc_resp-reg_C-effctor"/>
</dbReference>
<dbReference type="AlphaFoldDB" id="A0A7W6ICS4"/>
<dbReference type="InterPro" id="IPR051015">
    <property type="entry name" value="EvgA-like"/>
</dbReference>
<organism evidence="2 3">
    <name type="scientific">Microvirga flocculans</name>
    <dbReference type="NCBI Taxonomy" id="217168"/>
    <lineage>
        <taxon>Bacteria</taxon>
        <taxon>Pseudomonadati</taxon>
        <taxon>Pseudomonadota</taxon>
        <taxon>Alphaproteobacteria</taxon>
        <taxon>Hyphomicrobiales</taxon>
        <taxon>Methylobacteriaceae</taxon>
        <taxon>Microvirga</taxon>
    </lineage>
</organism>
<dbReference type="Gene3D" id="3.40.50.2300">
    <property type="match status" value="1"/>
</dbReference>
<reference evidence="2 3" key="1">
    <citation type="submission" date="2020-08" db="EMBL/GenBank/DDBJ databases">
        <title>Genomic Encyclopedia of Type Strains, Phase IV (KMG-IV): sequencing the most valuable type-strain genomes for metagenomic binning, comparative biology and taxonomic classification.</title>
        <authorList>
            <person name="Goeker M."/>
        </authorList>
    </citation>
    <scope>NUCLEOTIDE SEQUENCE [LARGE SCALE GENOMIC DNA]</scope>
    <source>
        <strain evidence="2 3">DSM 15743</strain>
    </source>
</reference>
<dbReference type="Proteomes" id="UP000519439">
    <property type="component" value="Unassembled WGS sequence"/>
</dbReference>
<protein>
    <submittedName>
        <fullName evidence="2">Two-component system nitrate/nitrite response regulator NarL</fullName>
    </submittedName>
</protein>
<dbReference type="RefSeq" id="WP_051434972.1">
    <property type="nucleotide sequence ID" value="NZ_JACIDC010000001.1"/>
</dbReference>
<dbReference type="GO" id="GO:0003677">
    <property type="term" value="F:DNA binding"/>
    <property type="evidence" value="ECO:0007669"/>
    <property type="project" value="InterPro"/>
</dbReference>
<dbReference type="Pfam" id="PF00196">
    <property type="entry name" value="GerE"/>
    <property type="match status" value="1"/>
</dbReference>